<dbReference type="GO" id="GO:0036503">
    <property type="term" value="P:ERAD pathway"/>
    <property type="evidence" value="ECO:0007669"/>
    <property type="project" value="TreeGrafter"/>
</dbReference>
<dbReference type="PANTHER" id="PTHR11073">
    <property type="entry name" value="CALRETICULIN AND CALNEXIN"/>
    <property type="match status" value="1"/>
</dbReference>
<dbReference type="EMBL" id="CAEY01000442">
    <property type="status" value="NOT_ANNOTATED_CDS"/>
    <property type="molecule type" value="Genomic_DNA"/>
</dbReference>
<feature type="compositionally biased region" description="Basic and acidic residues" evidence="15">
    <location>
        <begin position="984"/>
        <end position="1008"/>
    </location>
</feature>
<dbReference type="GO" id="GO:0005789">
    <property type="term" value="C:endoplasmic reticulum membrane"/>
    <property type="evidence" value="ECO:0007669"/>
    <property type="project" value="TreeGrafter"/>
</dbReference>
<comment type="function">
    <text evidence="13">Molecular calcium-binding chaperone promoting folding, oligomeric assembly and quality control in the ER via the calreticulin/calnexin cycle. This lectin may interact transiently with almost all of the monoglucosylated glycoproteins that are synthesized in the ER.</text>
</comment>
<dbReference type="PRINTS" id="PR00626">
    <property type="entry name" value="CALRETICULIN"/>
</dbReference>
<dbReference type="PANTHER" id="PTHR11073:SF2">
    <property type="entry name" value="CALRETICULIN"/>
    <property type="match status" value="1"/>
</dbReference>
<protein>
    <recommendedName>
        <fullName evidence="3">Calreticulin</fullName>
    </recommendedName>
</protein>
<sequence length="1068" mass="116801">MARIKAKPVISSYTTFKSGAEPNIGFEGNLNTLESPVNANGVYNPAIPTNPSYPTIPSIFPTLLPPPTMLHTYPAPSTTQCYDLSTVFTLNGLSPHAAFKPVHNAPSRPSPFLLRGSGTSTNASISSSGVTVNHGCPGSRFSATPISNHDNHSTHHHSNVHLQSKTNSAKINDAHSNENRQSSENRLSIKINQNGDKRVKNLGKDKKLLFLLSVLMNEFDKHEIVVGRLNNNESVLTASNAIQSNLSARSLTKPIRKKKKDEVNQSAQSANASSTSVASSSTTITTTIATAIASPMQSATAKTSEITTVNSSSKLNPRTVNENKHARSPERKKMPKAQDFDLVSSAFPPLPSSEVDAPADAHNFPKLGSSNGISSTSPSSECNNTDNRESVIKITLNSNSNGSLADIVRGTVSKTGKSLRTISQTGRTSSTSSGDKNSSNSNCNNINYIGGSSSSTFVNNPTLASNKHSNKHNSDIMKVNLNCKTLSINNNESNNRAKSTLDVNCLPKETKDSNKKSIVSSTHNPSLFSTLNHHSGRVHLTSNGAIKKIETCNDSHEKSHDFSGHNGENLKDAKGISCNKNINTVCGNNDNDNKMNENIDLVTSSKGDNQDGAIVIDDKEVAKASIAESPSVESFPSSSPALTNEANISKLSKNISNSTTTQGTSATTTKVLLKGYLKSFRQMTPISETKKPSICSTRPDDVSLRVTLNGGLPIEDKLNSHHHSCKENSGIKLSDNSTDGEGKTDGKENDCDNNGDDICENGDDYRMKQAVMKLKLVFCLVACLATGIGATVYFREEFDTPNWEKRWVQSEFPGKEFGKFEWTAGKFYGDDLKDKGIKTSQDARFYGLSAKFEDNKFDNEGKDLVVQFSVKHEQNIDCGGGYLKVFDCALDQKQLHGDSPYLLMFGPDICGPATKKVHAIFNYKGKNLLINKDIRCKDDVHTHVYRLTVKPDNTYKVSIDGETVEKGELEKDWNFLLPKKIKDPNAKKPEDWDDRAKIDDPEDKKPEDWDQPEYIPDPDASKPEDWDDEMDGEWEPPQINNPAFKGEWKPKQIDNPAYKGPWVHPSFR</sequence>
<feature type="compositionally biased region" description="Low complexity" evidence="15">
    <location>
        <begin position="369"/>
        <end position="380"/>
    </location>
</feature>
<dbReference type="SUPFAM" id="SSF49899">
    <property type="entry name" value="Concanavalin A-like lectins/glucanases"/>
    <property type="match status" value="1"/>
</dbReference>
<feature type="compositionally biased region" description="Basic and acidic residues" evidence="15">
    <location>
        <begin position="740"/>
        <end position="750"/>
    </location>
</feature>
<evidence type="ECO:0000313" key="17">
    <source>
        <dbReference type="Proteomes" id="UP000015104"/>
    </source>
</evidence>
<evidence type="ECO:0000256" key="15">
    <source>
        <dbReference type="SAM" id="MobiDB-lite"/>
    </source>
</evidence>
<feature type="region of interest" description="Disordered" evidence="15">
    <location>
        <begin position="415"/>
        <end position="442"/>
    </location>
</feature>
<evidence type="ECO:0000256" key="11">
    <source>
        <dbReference type="ARBA" id="ARBA00023157"/>
    </source>
</evidence>
<dbReference type="SUPFAM" id="SSF63887">
    <property type="entry name" value="P-domain of calnexin/calreticulin"/>
    <property type="match status" value="1"/>
</dbReference>
<dbReference type="Gene3D" id="2.60.120.200">
    <property type="match status" value="1"/>
</dbReference>
<feature type="region of interest" description="Disordered" evidence="15">
    <location>
        <begin position="295"/>
        <end position="337"/>
    </location>
</feature>
<evidence type="ECO:0000256" key="1">
    <source>
        <dbReference type="ARBA" id="ARBA00004319"/>
    </source>
</evidence>
<dbReference type="GO" id="GO:0030246">
    <property type="term" value="F:carbohydrate binding"/>
    <property type="evidence" value="ECO:0007669"/>
    <property type="project" value="UniProtKB-KW"/>
</dbReference>
<dbReference type="GO" id="GO:0006457">
    <property type="term" value="P:protein folding"/>
    <property type="evidence" value="ECO:0007669"/>
    <property type="project" value="InterPro"/>
</dbReference>
<keyword evidence="5" id="KW-0732">Signal</keyword>
<keyword evidence="17" id="KW-1185">Reference proteome</keyword>
<feature type="region of interest" description="Disordered" evidence="15">
    <location>
        <begin position="984"/>
        <end position="1068"/>
    </location>
</feature>
<evidence type="ECO:0000256" key="3">
    <source>
        <dbReference type="ARBA" id="ARBA00015837"/>
    </source>
</evidence>
<evidence type="ECO:0000256" key="6">
    <source>
        <dbReference type="ARBA" id="ARBA00022734"/>
    </source>
</evidence>
<evidence type="ECO:0000256" key="12">
    <source>
        <dbReference type="ARBA" id="ARBA00023186"/>
    </source>
</evidence>
<evidence type="ECO:0000256" key="14">
    <source>
        <dbReference type="PIRSR" id="PIRSR601580-3"/>
    </source>
</evidence>
<dbReference type="Pfam" id="PF00262">
    <property type="entry name" value="Calreticulin"/>
    <property type="match status" value="1"/>
</dbReference>
<organism evidence="16 17">
    <name type="scientific">Tetranychus urticae</name>
    <name type="common">Two-spotted spider mite</name>
    <dbReference type="NCBI Taxonomy" id="32264"/>
    <lineage>
        <taxon>Eukaryota</taxon>
        <taxon>Metazoa</taxon>
        <taxon>Ecdysozoa</taxon>
        <taxon>Arthropoda</taxon>
        <taxon>Chelicerata</taxon>
        <taxon>Arachnida</taxon>
        <taxon>Acari</taxon>
        <taxon>Acariformes</taxon>
        <taxon>Trombidiformes</taxon>
        <taxon>Prostigmata</taxon>
        <taxon>Eleutherengona</taxon>
        <taxon>Raphignathae</taxon>
        <taxon>Tetranychoidea</taxon>
        <taxon>Tetranychidae</taxon>
        <taxon>Tetranychus</taxon>
    </lineage>
</organism>
<evidence type="ECO:0000256" key="10">
    <source>
        <dbReference type="ARBA" id="ARBA00022837"/>
    </source>
</evidence>
<dbReference type="HOGENOM" id="CLU_1612931_0_0_1"/>
<name>T1JQX0_TETUR</name>
<evidence type="ECO:0000256" key="7">
    <source>
        <dbReference type="ARBA" id="ARBA00022737"/>
    </source>
</evidence>
<dbReference type="PROSITE" id="PS00803">
    <property type="entry name" value="CALRETICULIN_1"/>
    <property type="match status" value="1"/>
</dbReference>
<dbReference type="InterPro" id="IPR018124">
    <property type="entry name" value="Calret/calnex_CS"/>
</dbReference>
<keyword evidence="8" id="KW-0256">Endoplasmic reticulum</keyword>
<dbReference type="FunFam" id="2.60.120.200:FF:000122">
    <property type="entry name" value="Calreticulin 3"/>
    <property type="match status" value="1"/>
</dbReference>
<evidence type="ECO:0000256" key="13">
    <source>
        <dbReference type="ARBA" id="ARBA00037091"/>
    </source>
</evidence>
<feature type="compositionally biased region" description="Basic and acidic residues" evidence="15">
    <location>
        <begin position="321"/>
        <end position="337"/>
    </location>
</feature>
<feature type="region of interest" description="Disordered" evidence="15">
    <location>
        <begin position="349"/>
        <end position="385"/>
    </location>
</feature>
<dbReference type="InterPro" id="IPR001580">
    <property type="entry name" value="Calret/calnex"/>
</dbReference>
<dbReference type="InterPro" id="IPR009033">
    <property type="entry name" value="Calreticulin/calnexin_P_dom_sf"/>
</dbReference>
<evidence type="ECO:0000256" key="8">
    <source>
        <dbReference type="ARBA" id="ARBA00022824"/>
    </source>
</evidence>
<reference evidence="16" key="2">
    <citation type="submission" date="2015-06" db="UniProtKB">
        <authorList>
            <consortium name="EnsemblMetazoa"/>
        </authorList>
    </citation>
    <scope>IDENTIFICATION</scope>
</reference>
<feature type="compositionally biased region" description="Low complexity" evidence="15">
    <location>
        <begin position="420"/>
        <end position="442"/>
    </location>
</feature>
<keyword evidence="10" id="KW-0106">Calcium</keyword>
<dbReference type="InterPro" id="IPR013320">
    <property type="entry name" value="ConA-like_dom_sf"/>
</dbReference>
<dbReference type="AlphaFoldDB" id="T1JQX0"/>
<dbReference type="PROSITE" id="PS00805">
    <property type="entry name" value="CALRETICULIN_REPEAT"/>
    <property type="match status" value="1"/>
</dbReference>
<evidence type="ECO:0000256" key="2">
    <source>
        <dbReference type="ARBA" id="ARBA00010983"/>
    </source>
</evidence>
<keyword evidence="7" id="KW-0677">Repeat</keyword>
<comment type="subcellular location">
    <subcellularLocation>
        <location evidence="1">Endoplasmic reticulum lumen</location>
    </subcellularLocation>
</comment>
<evidence type="ECO:0000313" key="16">
    <source>
        <dbReference type="EnsemblMetazoa" id="tetur01g04800.1"/>
    </source>
</evidence>
<keyword evidence="12" id="KW-0143">Chaperone</keyword>
<dbReference type="FunFam" id="2.10.250.10:FF:000002">
    <property type="entry name" value="Calreticulin"/>
    <property type="match status" value="1"/>
</dbReference>
<dbReference type="PROSITE" id="PS00804">
    <property type="entry name" value="CALRETICULIN_2"/>
    <property type="match status" value="1"/>
</dbReference>
<dbReference type="Proteomes" id="UP000015104">
    <property type="component" value="Unassembled WGS sequence"/>
</dbReference>
<dbReference type="GO" id="GO:0051082">
    <property type="term" value="F:unfolded protein binding"/>
    <property type="evidence" value="ECO:0007669"/>
    <property type="project" value="InterPro"/>
</dbReference>
<feature type="region of interest" description="Disordered" evidence="15">
    <location>
        <begin position="715"/>
        <end position="755"/>
    </location>
</feature>
<feature type="compositionally biased region" description="Acidic residues" evidence="15">
    <location>
        <begin position="1025"/>
        <end position="1034"/>
    </location>
</feature>
<dbReference type="STRING" id="32264.T1JQX0"/>
<dbReference type="GO" id="GO:0005509">
    <property type="term" value="F:calcium ion binding"/>
    <property type="evidence" value="ECO:0007669"/>
    <property type="project" value="InterPro"/>
</dbReference>
<evidence type="ECO:0000256" key="4">
    <source>
        <dbReference type="ARBA" id="ARBA00022723"/>
    </source>
</evidence>
<keyword evidence="9" id="KW-0862">Zinc</keyword>
<dbReference type="GO" id="GO:0005788">
    <property type="term" value="C:endoplasmic reticulum lumen"/>
    <property type="evidence" value="ECO:0007669"/>
    <property type="project" value="UniProtKB-SubCell"/>
</dbReference>
<evidence type="ECO:0000256" key="5">
    <source>
        <dbReference type="ARBA" id="ARBA00022729"/>
    </source>
</evidence>
<keyword evidence="11 14" id="KW-1015">Disulfide bond</keyword>
<dbReference type="EnsemblMetazoa" id="tetur01g04800.1">
    <property type="protein sequence ID" value="tetur01g04800.1"/>
    <property type="gene ID" value="tetur01g04800"/>
</dbReference>
<feature type="region of interest" description="Disordered" evidence="15">
    <location>
        <begin position="252"/>
        <end position="280"/>
    </location>
</feature>
<accession>T1JQX0</accession>
<reference evidence="17" key="1">
    <citation type="submission" date="2011-08" db="EMBL/GenBank/DDBJ databases">
        <authorList>
            <person name="Rombauts S."/>
        </authorList>
    </citation>
    <scope>NUCLEOTIDE SEQUENCE</scope>
    <source>
        <strain evidence="17">London</strain>
    </source>
</reference>
<feature type="compositionally biased region" description="Low complexity" evidence="15">
    <location>
        <begin position="264"/>
        <end position="280"/>
    </location>
</feature>
<keyword evidence="6" id="KW-0430">Lectin</keyword>
<feature type="disulfide bond" evidence="14">
    <location>
        <begin position="878"/>
        <end position="910"/>
    </location>
</feature>
<comment type="similarity">
    <text evidence="2">Belongs to the calreticulin family.</text>
</comment>
<keyword evidence="4" id="KW-0479">Metal-binding</keyword>
<proteinExistence type="inferred from homology"/>
<feature type="region of interest" description="Disordered" evidence="15">
    <location>
        <begin position="141"/>
        <end position="162"/>
    </location>
</feature>
<feature type="compositionally biased region" description="Polar residues" evidence="15">
    <location>
        <begin position="295"/>
        <end position="320"/>
    </location>
</feature>
<evidence type="ECO:0000256" key="9">
    <source>
        <dbReference type="ARBA" id="ARBA00022833"/>
    </source>
</evidence>